<dbReference type="InterPro" id="IPR036271">
    <property type="entry name" value="Tet_transcr_reg_TetR-rel_C_sf"/>
</dbReference>
<gene>
    <name evidence="6" type="ORF">GJ698_26005</name>
</gene>
<sequence length="209" mass="22812">MEKDVRKSNAEAAETRRRILATASGLFLKNGIAETAIADVMVAAGLTQGGFYRHFESKEHLVAEASSAAFDLILNTFDSVTVGKSPRDAVDLIVHCYLHQHQNPESSVLCPMANLSSEIRNADELIKNVVTEGYHRFVKMFAAYLIRLDYGDYMGIAEAIVAVLVGAVSLSRLTLESDLSSAILDNAKNTVNLILESATRGRDRHKATT</sequence>
<feature type="DNA-binding region" description="H-T-H motif" evidence="4">
    <location>
        <begin position="36"/>
        <end position="55"/>
    </location>
</feature>
<evidence type="ECO:0000256" key="2">
    <source>
        <dbReference type="ARBA" id="ARBA00023125"/>
    </source>
</evidence>
<name>A0A844DFX9_9BURK</name>
<evidence type="ECO:0000256" key="4">
    <source>
        <dbReference type="PROSITE-ProRule" id="PRU00335"/>
    </source>
</evidence>
<dbReference type="Gene3D" id="1.10.10.60">
    <property type="entry name" value="Homeodomain-like"/>
    <property type="match status" value="1"/>
</dbReference>
<feature type="domain" description="HTH tetR-type" evidence="5">
    <location>
        <begin position="13"/>
        <end position="73"/>
    </location>
</feature>
<evidence type="ECO:0000259" key="5">
    <source>
        <dbReference type="PROSITE" id="PS50977"/>
    </source>
</evidence>
<dbReference type="InterPro" id="IPR001647">
    <property type="entry name" value="HTH_TetR"/>
</dbReference>
<evidence type="ECO:0000256" key="3">
    <source>
        <dbReference type="ARBA" id="ARBA00023163"/>
    </source>
</evidence>
<accession>A0A844DFX9</accession>
<protein>
    <submittedName>
        <fullName evidence="6">TetR family transcriptional regulator</fullName>
    </submittedName>
</protein>
<dbReference type="Gene3D" id="1.10.357.10">
    <property type="entry name" value="Tetracycline Repressor, domain 2"/>
    <property type="match status" value="1"/>
</dbReference>
<reference evidence="6 7" key="1">
    <citation type="submission" date="2019-11" db="EMBL/GenBank/DDBJ databases">
        <title>Novel species isolated from a subtropical stream in China.</title>
        <authorList>
            <person name="Lu H."/>
        </authorList>
    </citation>
    <scope>NUCLEOTIDE SEQUENCE [LARGE SCALE GENOMIC DNA]</scope>
    <source>
        <strain evidence="6 7">FT26W</strain>
    </source>
</reference>
<keyword evidence="3" id="KW-0804">Transcription</keyword>
<dbReference type="AlphaFoldDB" id="A0A844DFX9"/>
<organism evidence="6 7">
    <name type="scientific">Duganella aquatilis</name>
    <dbReference type="NCBI Taxonomy" id="2666082"/>
    <lineage>
        <taxon>Bacteria</taxon>
        <taxon>Pseudomonadati</taxon>
        <taxon>Pseudomonadota</taxon>
        <taxon>Betaproteobacteria</taxon>
        <taxon>Burkholderiales</taxon>
        <taxon>Oxalobacteraceae</taxon>
        <taxon>Telluria group</taxon>
        <taxon>Duganella</taxon>
    </lineage>
</organism>
<dbReference type="PRINTS" id="PR00455">
    <property type="entry name" value="HTHTETR"/>
</dbReference>
<dbReference type="SUPFAM" id="SSF48498">
    <property type="entry name" value="Tetracyclin repressor-like, C-terminal domain"/>
    <property type="match status" value="1"/>
</dbReference>
<dbReference type="PROSITE" id="PS50977">
    <property type="entry name" value="HTH_TETR_2"/>
    <property type="match status" value="1"/>
</dbReference>
<dbReference type="EMBL" id="WKJL01000028">
    <property type="protein sequence ID" value="MRW87530.1"/>
    <property type="molecule type" value="Genomic_DNA"/>
</dbReference>
<dbReference type="Proteomes" id="UP000439986">
    <property type="component" value="Unassembled WGS sequence"/>
</dbReference>
<dbReference type="PANTHER" id="PTHR47506">
    <property type="entry name" value="TRANSCRIPTIONAL REGULATORY PROTEIN"/>
    <property type="match status" value="1"/>
</dbReference>
<keyword evidence="1" id="KW-0805">Transcription regulation</keyword>
<evidence type="ECO:0000313" key="6">
    <source>
        <dbReference type="EMBL" id="MRW87530.1"/>
    </source>
</evidence>
<dbReference type="InterPro" id="IPR009057">
    <property type="entry name" value="Homeodomain-like_sf"/>
</dbReference>
<proteinExistence type="predicted"/>
<dbReference type="GO" id="GO:0003677">
    <property type="term" value="F:DNA binding"/>
    <property type="evidence" value="ECO:0007669"/>
    <property type="project" value="UniProtKB-UniRule"/>
</dbReference>
<keyword evidence="7" id="KW-1185">Reference proteome</keyword>
<evidence type="ECO:0000313" key="7">
    <source>
        <dbReference type="Proteomes" id="UP000439986"/>
    </source>
</evidence>
<dbReference type="RefSeq" id="WP_154360769.1">
    <property type="nucleotide sequence ID" value="NZ_WKJL01000028.1"/>
</dbReference>
<evidence type="ECO:0000256" key="1">
    <source>
        <dbReference type="ARBA" id="ARBA00023015"/>
    </source>
</evidence>
<dbReference type="SUPFAM" id="SSF46689">
    <property type="entry name" value="Homeodomain-like"/>
    <property type="match status" value="1"/>
</dbReference>
<dbReference type="PANTHER" id="PTHR47506:SF7">
    <property type="entry name" value="TRANSCRIPTIONAL REGULATORY PROTEIN"/>
    <property type="match status" value="1"/>
</dbReference>
<dbReference type="Pfam" id="PF00440">
    <property type="entry name" value="TetR_N"/>
    <property type="match status" value="1"/>
</dbReference>
<comment type="caution">
    <text evidence="6">The sequence shown here is derived from an EMBL/GenBank/DDBJ whole genome shotgun (WGS) entry which is preliminary data.</text>
</comment>
<keyword evidence="2 4" id="KW-0238">DNA-binding</keyword>